<name>A0AAV0XUP3_9HEMI</name>
<gene>
    <name evidence="1" type="ORF">MEUPH1_LOCUS25839</name>
</gene>
<organism evidence="1 2">
    <name type="scientific">Macrosiphum euphorbiae</name>
    <name type="common">potato aphid</name>
    <dbReference type="NCBI Taxonomy" id="13131"/>
    <lineage>
        <taxon>Eukaryota</taxon>
        <taxon>Metazoa</taxon>
        <taxon>Ecdysozoa</taxon>
        <taxon>Arthropoda</taxon>
        <taxon>Hexapoda</taxon>
        <taxon>Insecta</taxon>
        <taxon>Pterygota</taxon>
        <taxon>Neoptera</taxon>
        <taxon>Paraneoptera</taxon>
        <taxon>Hemiptera</taxon>
        <taxon>Sternorrhyncha</taxon>
        <taxon>Aphidomorpha</taxon>
        <taxon>Aphidoidea</taxon>
        <taxon>Aphididae</taxon>
        <taxon>Macrosiphini</taxon>
        <taxon>Macrosiphum</taxon>
    </lineage>
</organism>
<comment type="caution">
    <text evidence="1">The sequence shown here is derived from an EMBL/GenBank/DDBJ whole genome shotgun (WGS) entry which is preliminary data.</text>
</comment>
<dbReference type="AlphaFoldDB" id="A0AAV0XUP3"/>
<accession>A0AAV0XUP3</accession>
<sequence>MYRRLRNLYSANWGMRNATARTIYKGVFLPRVTYASEVWGHGAKLEKSKKKLSSGQRAALLAITGAYRTSSTNCLAVVAGTLPLDLEIGKNVLDKKRKSGMISNESWSLKNDEL</sequence>
<keyword evidence="2" id="KW-1185">Reference proteome</keyword>
<protein>
    <submittedName>
        <fullName evidence="1">Uncharacterized protein</fullName>
    </submittedName>
</protein>
<dbReference type="Proteomes" id="UP001160148">
    <property type="component" value="Unassembled WGS sequence"/>
</dbReference>
<evidence type="ECO:0000313" key="2">
    <source>
        <dbReference type="Proteomes" id="UP001160148"/>
    </source>
</evidence>
<proteinExistence type="predicted"/>
<dbReference type="EMBL" id="CARXXK010001016">
    <property type="protein sequence ID" value="CAI6371893.1"/>
    <property type="molecule type" value="Genomic_DNA"/>
</dbReference>
<reference evidence="1 2" key="1">
    <citation type="submission" date="2023-01" db="EMBL/GenBank/DDBJ databases">
        <authorList>
            <person name="Whitehead M."/>
        </authorList>
    </citation>
    <scope>NUCLEOTIDE SEQUENCE [LARGE SCALE GENOMIC DNA]</scope>
</reference>
<evidence type="ECO:0000313" key="1">
    <source>
        <dbReference type="EMBL" id="CAI6371893.1"/>
    </source>
</evidence>